<dbReference type="OrthoDB" id="2006544at2"/>
<evidence type="ECO:0000313" key="3">
    <source>
        <dbReference type="Proteomes" id="UP000179284"/>
    </source>
</evidence>
<protein>
    <submittedName>
        <fullName evidence="2">Uncharacterized protein</fullName>
    </submittedName>
</protein>
<feature type="transmembrane region" description="Helical" evidence="1">
    <location>
        <begin position="417"/>
        <end position="437"/>
    </location>
</feature>
<dbReference type="Pfam" id="PF20456">
    <property type="entry name" value="DUF6709"/>
    <property type="match status" value="1"/>
</dbReference>
<dbReference type="AlphaFoldDB" id="A0A1D9P133"/>
<keyword evidence="1" id="KW-0472">Membrane</keyword>
<name>A0A1D9P133_9FIRM</name>
<dbReference type="RefSeq" id="WP_071175793.1">
    <property type="nucleotide sequence ID" value="NZ_CP017831.1"/>
</dbReference>
<dbReference type="EMBL" id="CP017831">
    <property type="protein sequence ID" value="AOZ96074.1"/>
    <property type="molecule type" value="Genomic_DNA"/>
</dbReference>
<dbReference type="Proteomes" id="UP000179284">
    <property type="component" value="Chromosome I"/>
</dbReference>
<accession>A0A1D9P133</accession>
<sequence length="579" mass="65913">MNNGEKKGFIWCFLLAGVFIVLGAWYYISMWGNIVNAYNDSFENYDTVLAERSVDESINNYYELDIDASFGCFATETKDGDVDKAYYLVWLNDDSIAAVEVNRKADITELDRIVDETWAYLNYESDTLSKDKFSGTVKVTSFGGNLHTMYRQTLDEIGITDENYVIRDILFDYSEGRIIKHDSIVFGVFGVIGIAMLIFFIVAAVLPNKGKISGTALLHEKMDLVSYKHAKERIKNPEIKASYKKLKRAMILWFTPGILLLLIPGCLYAYTAHANKATAAEDRQAQYDLADSNKVNQAKENETAQITLTKVPSLIFSENDETYYILDYNGFYFVAIIDSNDFNKIRHEIDENGKYTLYGFLQEPSDGAKNKALEYVNEITGKEHQYSEYDQLLGKYALNVEEDYAGVGVPIEKIKNFMIGAAIFIICSFIFGFSALSKYRYMVTSMRHLSDMDYEQMEKELESANVTRYPQNLIFTENYLVHLHSSSIYRDSTDKESLVLFTKYSDIKWIYPSNRSMNGTVTNYGIAVYGPQIGTCNILSLPTSEKDVQIINGVINHLLSKCPQALFGYNDENKQKLGM</sequence>
<organism evidence="2 3">
    <name type="scientific">Butyrivibrio hungatei</name>
    <dbReference type="NCBI Taxonomy" id="185008"/>
    <lineage>
        <taxon>Bacteria</taxon>
        <taxon>Bacillati</taxon>
        <taxon>Bacillota</taxon>
        <taxon>Clostridia</taxon>
        <taxon>Lachnospirales</taxon>
        <taxon>Lachnospiraceae</taxon>
        <taxon>Butyrivibrio</taxon>
    </lineage>
</organism>
<keyword evidence="1" id="KW-0812">Transmembrane</keyword>
<evidence type="ECO:0000313" key="2">
    <source>
        <dbReference type="EMBL" id="AOZ96074.1"/>
    </source>
</evidence>
<evidence type="ECO:0000256" key="1">
    <source>
        <dbReference type="SAM" id="Phobius"/>
    </source>
</evidence>
<gene>
    <name evidence="2" type="ORF">bhn_I1040</name>
</gene>
<feature type="transmembrane region" description="Helical" evidence="1">
    <location>
        <begin position="250"/>
        <end position="270"/>
    </location>
</feature>
<feature type="transmembrane region" description="Helical" evidence="1">
    <location>
        <begin position="184"/>
        <end position="206"/>
    </location>
</feature>
<reference evidence="3" key="1">
    <citation type="submission" date="2016-10" db="EMBL/GenBank/DDBJ databases">
        <title>The complete genome sequence of the rumen bacterium Butyrivibrio hungatei MB2003.</title>
        <authorList>
            <person name="Palevich N."/>
            <person name="Kelly W.J."/>
            <person name="Leahy S.C."/>
            <person name="Altermann E."/>
            <person name="Rakonjac J."/>
            <person name="Attwood G.T."/>
        </authorList>
    </citation>
    <scope>NUCLEOTIDE SEQUENCE [LARGE SCALE GENOMIC DNA]</scope>
    <source>
        <strain evidence="3">MB2003</strain>
    </source>
</reference>
<proteinExistence type="predicted"/>
<feature type="transmembrane region" description="Helical" evidence="1">
    <location>
        <begin position="9"/>
        <end position="28"/>
    </location>
</feature>
<keyword evidence="1" id="KW-1133">Transmembrane helix</keyword>
<keyword evidence="3" id="KW-1185">Reference proteome</keyword>
<dbReference type="InterPro" id="IPR046555">
    <property type="entry name" value="DUF6709"/>
</dbReference>
<dbReference type="KEGG" id="bhu:bhn_I1040"/>